<dbReference type="EMBL" id="OA883602">
    <property type="protein sequence ID" value="CAD7279262.1"/>
    <property type="molecule type" value="Genomic_DNA"/>
</dbReference>
<keyword evidence="5 7" id="KW-1133">Transmembrane helix</keyword>
<gene>
    <name evidence="9" type="ORF">NMOB1V02_LOCUS6939</name>
</gene>
<feature type="transmembrane region" description="Helical" evidence="7">
    <location>
        <begin position="177"/>
        <end position="194"/>
    </location>
</feature>
<dbReference type="InterPro" id="IPR050382">
    <property type="entry name" value="MFS_Na/Anion_cotransporter"/>
</dbReference>
<feature type="transmembrane region" description="Helical" evidence="7">
    <location>
        <begin position="468"/>
        <end position="487"/>
    </location>
</feature>
<evidence type="ECO:0000256" key="6">
    <source>
        <dbReference type="ARBA" id="ARBA00023136"/>
    </source>
</evidence>
<evidence type="ECO:0000256" key="2">
    <source>
        <dbReference type="ARBA" id="ARBA00022448"/>
    </source>
</evidence>
<evidence type="ECO:0000256" key="5">
    <source>
        <dbReference type="ARBA" id="ARBA00022989"/>
    </source>
</evidence>
<feature type="transmembrane region" description="Helical" evidence="7">
    <location>
        <begin position="341"/>
        <end position="361"/>
    </location>
</feature>
<dbReference type="OrthoDB" id="2985014at2759"/>
<evidence type="ECO:0000256" key="3">
    <source>
        <dbReference type="ARBA" id="ARBA00022692"/>
    </source>
</evidence>
<dbReference type="GO" id="GO:0016020">
    <property type="term" value="C:membrane"/>
    <property type="evidence" value="ECO:0007669"/>
    <property type="project" value="UniProtKB-SubCell"/>
</dbReference>
<keyword evidence="2" id="KW-0813">Transport</keyword>
<keyword evidence="3 7" id="KW-0812">Transmembrane</keyword>
<evidence type="ECO:0000313" key="10">
    <source>
        <dbReference type="Proteomes" id="UP000678499"/>
    </source>
</evidence>
<dbReference type="FunFam" id="1.20.1250.20:FF:000003">
    <property type="entry name" value="Solute carrier family 17 member 3"/>
    <property type="match status" value="1"/>
</dbReference>
<feature type="transmembrane region" description="Helical" evidence="7">
    <location>
        <begin position="430"/>
        <end position="456"/>
    </location>
</feature>
<sequence length="572" mass="61923">MEYGDEACFPSRWVFAVMAFFSVALNYVLRVDINLALVAMVNHTALDLMDAEARGNASGLGNFTTSGTVCPLPWFPSDIVGPGAAGDQPVNASDVPPIDLSDEKLDGPFVWRQSTQTVIMSSFFIGYIWTQLFGGRIAEHFGGKEVIACGMISAAILHFLIPFAAGTSINLLIAQRILSGLSLGFIVPTANVMISKWCPPAERSMMNAVVHSGAHFGTVIAMPLTGILLGALGWEAVFYLIGSLGVLLFIAWKFLVHESPALHPSISRAELKNIRDAIGNERHGEKMPVPWKEMLRSAPFWAIVIAVFGNSWGFSIVISLLPTYLNNMQHFSVSENGFISALPYLCQFATSIPISVGVDYLRRHRFASVTTLRKVCHTIGQFGAGSMLLLLTVNGCNSDGVIIILAMYGAIQGFNLSGYSANMLDIAPNFAGTITGIVHIGYNIVSIVGPITAGNLLSGQQTLEQWAVIFRISAGCFFVAAFLYALLASGEEQPWNRPRSATSSESSWLVYSTDKNDYTGEILQKPVGGSSLTSAPISMRQPEPREDAPAVAAMSHELLFEAIRQQSYYTTL</sequence>
<feature type="transmembrane region" description="Helical" evidence="7">
    <location>
        <begin position="382"/>
        <end position="410"/>
    </location>
</feature>
<feature type="transmembrane region" description="Helical" evidence="7">
    <location>
        <begin position="236"/>
        <end position="256"/>
    </location>
</feature>
<name>A0A7R9BSC2_9CRUS</name>
<dbReference type="PROSITE" id="PS50850">
    <property type="entry name" value="MFS"/>
    <property type="match status" value="1"/>
</dbReference>
<evidence type="ECO:0000259" key="8">
    <source>
        <dbReference type="PROSITE" id="PS50850"/>
    </source>
</evidence>
<dbReference type="SUPFAM" id="SSF103473">
    <property type="entry name" value="MFS general substrate transporter"/>
    <property type="match status" value="1"/>
</dbReference>
<dbReference type="GO" id="GO:0015293">
    <property type="term" value="F:symporter activity"/>
    <property type="evidence" value="ECO:0007669"/>
    <property type="project" value="UniProtKB-KW"/>
</dbReference>
<evidence type="ECO:0000313" key="9">
    <source>
        <dbReference type="EMBL" id="CAD7279262.1"/>
    </source>
</evidence>
<dbReference type="AlphaFoldDB" id="A0A7R9BSC2"/>
<evidence type="ECO:0000256" key="7">
    <source>
        <dbReference type="SAM" id="Phobius"/>
    </source>
</evidence>
<evidence type="ECO:0000256" key="1">
    <source>
        <dbReference type="ARBA" id="ARBA00004141"/>
    </source>
</evidence>
<dbReference type="GO" id="GO:0006820">
    <property type="term" value="P:monoatomic anion transport"/>
    <property type="evidence" value="ECO:0007669"/>
    <property type="project" value="TreeGrafter"/>
</dbReference>
<comment type="subcellular location">
    <subcellularLocation>
        <location evidence="1">Membrane</location>
        <topology evidence="1">Multi-pass membrane protein</topology>
    </subcellularLocation>
</comment>
<protein>
    <recommendedName>
        <fullName evidence="8">Major facilitator superfamily (MFS) profile domain-containing protein</fullName>
    </recommendedName>
</protein>
<feature type="transmembrane region" description="Helical" evidence="7">
    <location>
        <begin position="206"/>
        <end position="230"/>
    </location>
</feature>
<dbReference type="InterPro" id="IPR036259">
    <property type="entry name" value="MFS_trans_sf"/>
</dbReference>
<proteinExistence type="predicted"/>
<dbReference type="InterPro" id="IPR011701">
    <property type="entry name" value="MFS"/>
</dbReference>
<dbReference type="Proteomes" id="UP000678499">
    <property type="component" value="Unassembled WGS sequence"/>
</dbReference>
<feature type="transmembrane region" description="Helical" evidence="7">
    <location>
        <begin position="146"/>
        <end position="165"/>
    </location>
</feature>
<feature type="domain" description="Major facilitator superfamily (MFS) profile" evidence="8">
    <location>
        <begin position="12"/>
        <end position="492"/>
    </location>
</feature>
<keyword evidence="10" id="KW-1185">Reference proteome</keyword>
<keyword evidence="6 7" id="KW-0472">Membrane</keyword>
<dbReference type="Gene3D" id="1.20.1250.20">
    <property type="entry name" value="MFS general substrate transporter like domains"/>
    <property type="match status" value="2"/>
</dbReference>
<dbReference type="Pfam" id="PF07690">
    <property type="entry name" value="MFS_1"/>
    <property type="match status" value="1"/>
</dbReference>
<feature type="transmembrane region" description="Helical" evidence="7">
    <location>
        <begin position="300"/>
        <end position="321"/>
    </location>
</feature>
<keyword evidence="4" id="KW-0769">Symport</keyword>
<feature type="transmembrane region" description="Helical" evidence="7">
    <location>
        <begin position="12"/>
        <end position="29"/>
    </location>
</feature>
<dbReference type="PANTHER" id="PTHR11662">
    <property type="entry name" value="SOLUTE CARRIER FAMILY 17"/>
    <property type="match status" value="1"/>
</dbReference>
<reference evidence="9" key="1">
    <citation type="submission" date="2020-11" db="EMBL/GenBank/DDBJ databases">
        <authorList>
            <person name="Tran Van P."/>
        </authorList>
    </citation>
    <scope>NUCLEOTIDE SEQUENCE</scope>
</reference>
<organism evidence="9">
    <name type="scientific">Notodromas monacha</name>
    <dbReference type="NCBI Taxonomy" id="399045"/>
    <lineage>
        <taxon>Eukaryota</taxon>
        <taxon>Metazoa</taxon>
        <taxon>Ecdysozoa</taxon>
        <taxon>Arthropoda</taxon>
        <taxon>Crustacea</taxon>
        <taxon>Oligostraca</taxon>
        <taxon>Ostracoda</taxon>
        <taxon>Podocopa</taxon>
        <taxon>Podocopida</taxon>
        <taxon>Cypridocopina</taxon>
        <taxon>Cypridoidea</taxon>
        <taxon>Cyprididae</taxon>
        <taxon>Notodromas</taxon>
    </lineage>
</organism>
<accession>A0A7R9BSC2</accession>
<dbReference type="EMBL" id="CAJPEX010001565">
    <property type="protein sequence ID" value="CAG0919414.1"/>
    <property type="molecule type" value="Genomic_DNA"/>
</dbReference>
<dbReference type="PANTHER" id="PTHR11662:SF399">
    <property type="entry name" value="FI19708P1-RELATED"/>
    <property type="match status" value="1"/>
</dbReference>
<dbReference type="InterPro" id="IPR020846">
    <property type="entry name" value="MFS_dom"/>
</dbReference>
<evidence type="ECO:0000256" key="4">
    <source>
        <dbReference type="ARBA" id="ARBA00022847"/>
    </source>
</evidence>